<keyword evidence="1" id="KW-0597">Phosphoprotein</keyword>
<feature type="compositionally biased region" description="Polar residues" evidence="2">
    <location>
        <begin position="470"/>
        <end position="486"/>
    </location>
</feature>
<sequence>MVLQLETDVSWFVVENQEPQFIFTGEMSSYQRLLAHRVAQHWGLDTSIIQQGPDQGRILATRTPRTGPPRLKLVDVPISLAELTSWPTQQRYYQSGPQGMGGPTPRVLVRRRPDRGPLRRGGPSDLIPSGHKLHFSSNEDRELVYARARARIFANSLAAQQGAAAGEEAAGQALHGAAPAAAPPAEVAEPAGAADAAPADAETPRAAAASPQNAAAVRKAQLRNKQEDLADPDFRGRGKGSSPWYEEYGDGQGPPQGMYLTPAFSGEYSDGGRKSGPVTPHGPSSSGMHAGMYSSPYPAQMMAMAPYHVMPGQGMVPAGPPHMAGGMAVYAAGPGGSMPYAMHSPSAAAAYLPMPAYGFVPVHPRGDGEGMLAAGGYAGVPVYAGGAGSPMAGAAYAVPAHGVPAYGAPWQGLRPAGWPQQPFAGYGDRGPGGRGGYHRQGRGRGRGSGYSPASGSGRVFSAGTISTVSNLSSAGTNEGGSSSTPRAQAPAAPASTEGVGENNPPPEATAGSAPPAEAPTEAAAPEDGPQ</sequence>
<dbReference type="Gene3D" id="3.30.1370.50">
    <property type="entry name" value="R3H-like domain"/>
    <property type="match status" value="1"/>
</dbReference>
<dbReference type="SUPFAM" id="SSF82708">
    <property type="entry name" value="R3H domain"/>
    <property type="match status" value="1"/>
</dbReference>
<feature type="compositionally biased region" description="Basic residues" evidence="2">
    <location>
        <begin position="436"/>
        <end position="445"/>
    </location>
</feature>
<keyword evidence="5" id="KW-1185">Reference proteome</keyword>
<dbReference type="CDD" id="cd02642">
    <property type="entry name" value="R3H_encore_like"/>
    <property type="match status" value="1"/>
</dbReference>
<feature type="compositionally biased region" description="Low complexity" evidence="2">
    <location>
        <begin position="449"/>
        <end position="458"/>
    </location>
</feature>
<dbReference type="Proteomes" id="UP001255856">
    <property type="component" value="Unassembled WGS sequence"/>
</dbReference>
<dbReference type="AlphaFoldDB" id="A0AAD9IM64"/>
<feature type="compositionally biased region" description="Low complexity" evidence="2">
    <location>
        <begin position="508"/>
        <end position="530"/>
    </location>
</feature>
<dbReference type="Pfam" id="PF01424">
    <property type="entry name" value="R3H"/>
    <property type="match status" value="1"/>
</dbReference>
<gene>
    <name evidence="4" type="ORF">QBZ16_002114</name>
</gene>
<dbReference type="PANTHER" id="PTHR15672">
    <property type="entry name" value="CAMP-REGULATED PHOSPHOPROTEIN 21 RELATED R3H DOMAIN CONTAINING PROTEIN"/>
    <property type="match status" value="1"/>
</dbReference>
<dbReference type="InterPro" id="IPR051937">
    <property type="entry name" value="R3H_domain_containing"/>
</dbReference>
<reference evidence="4" key="1">
    <citation type="submission" date="2021-01" db="EMBL/GenBank/DDBJ databases">
        <authorList>
            <person name="Eckstrom K.M.E."/>
        </authorList>
    </citation>
    <scope>NUCLEOTIDE SEQUENCE</scope>
    <source>
        <strain evidence="4">UVCC 0001</strain>
    </source>
</reference>
<evidence type="ECO:0000256" key="2">
    <source>
        <dbReference type="SAM" id="MobiDB-lite"/>
    </source>
</evidence>
<evidence type="ECO:0000313" key="5">
    <source>
        <dbReference type="Proteomes" id="UP001255856"/>
    </source>
</evidence>
<dbReference type="InterPro" id="IPR001374">
    <property type="entry name" value="R3H_dom"/>
</dbReference>
<feature type="region of interest" description="Disordered" evidence="2">
    <location>
        <begin position="112"/>
        <end position="133"/>
    </location>
</feature>
<feature type="region of interest" description="Disordered" evidence="2">
    <location>
        <begin position="470"/>
        <end position="530"/>
    </location>
</feature>
<dbReference type="GO" id="GO:0003676">
    <property type="term" value="F:nucleic acid binding"/>
    <property type="evidence" value="ECO:0007669"/>
    <property type="project" value="InterPro"/>
</dbReference>
<evidence type="ECO:0000256" key="1">
    <source>
        <dbReference type="ARBA" id="ARBA00022553"/>
    </source>
</evidence>
<proteinExistence type="predicted"/>
<feature type="compositionally biased region" description="Basic and acidic residues" evidence="2">
    <location>
        <begin position="224"/>
        <end position="236"/>
    </location>
</feature>
<organism evidence="4 5">
    <name type="scientific">Prototheca wickerhamii</name>
    <dbReference type="NCBI Taxonomy" id="3111"/>
    <lineage>
        <taxon>Eukaryota</taxon>
        <taxon>Viridiplantae</taxon>
        <taxon>Chlorophyta</taxon>
        <taxon>core chlorophytes</taxon>
        <taxon>Trebouxiophyceae</taxon>
        <taxon>Chlorellales</taxon>
        <taxon>Chlorellaceae</taxon>
        <taxon>Prototheca</taxon>
    </lineage>
</organism>
<feature type="region of interest" description="Disordered" evidence="2">
    <location>
        <begin position="266"/>
        <end position="287"/>
    </location>
</feature>
<dbReference type="EMBL" id="JASFZW010000002">
    <property type="protein sequence ID" value="KAK2079719.1"/>
    <property type="molecule type" value="Genomic_DNA"/>
</dbReference>
<feature type="region of interest" description="Disordered" evidence="2">
    <location>
        <begin position="175"/>
        <end position="252"/>
    </location>
</feature>
<feature type="compositionally biased region" description="Low complexity" evidence="2">
    <location>
        <begin position="175"/>
        <end position="216"/>
    </location>
</feature>
<feature type="domain" description="R3H" evidence="3">
    <location>
        <begin position="2"/>
        <end position="54"/>
    </location>
</feature>
<accession>A0AAD9IM64</accession>
<feature type="region of interest" description="Disordered" evidence="2">
    <location>
        <begin position="419"/>
        <end position="458"/>
    </location>
</feature>
<name>A0AAD9IM64_PROWI</name>
<comment type="caution">
    <text evidence="4">The sequence shown here is derived from an EMBL/GenBank/DDBJ whole genome shotgun (WGS) entry which is preliminary data.</text>
</comment>
<evidence type="ECO:0000313" key="4">
    <source>
        <dbReference type="EMBL" id="KAK2079719.1"/>
    </source>
</evidence>
<dbReference type="InterPro" id="IPR036867">
    <property type="entry name" value="R3H_dom_sf"/>
</dbReference>
<protein>
    <recommendedName>
        <fullName evidence="3">R3H domain-containing protein</fullName>
    </recommendedName>
</protein>
<dbReference type="PANTHER" id="PTHR15672:SF8">
    <property type="entry name" value="PROTEIN ENCORE"/>
    <property type="match status" value="1"/>
</dbReference>
<evidence type="ECO:0000259" key="3">
    <source>
        <dbReference type="Pfam" id="PF01424"/>
    </source>
</evidence>